<gene>
    <name evidence="4" type="ORF">B9T62_23925</name>
</gene>
<dbReference type="AlphaFoldDB" id="A0A2Z2KJX4"/>
<sequence>MLKRKNYWLLYLIVMLSLMSLSPSMELDTDEESYRVQRPQDQLTYPSTGETGVVERLRISVSLSRTEFLELQALSSSYTQSSGIEILLSNRDGEDAEQQLKQDLTLGDSPDIIMTDARNILDLATQGYLLPVDVYQSIPGSAPLTGLIPQMQWNGYDWGVPLDVDPYVIAYSPERLAGLGIKQLPRSLDEWDQLLQGFPPQDGKYLLALDTRNAYGLSALLQNVGSSLLENDVEALGWVQSHRGQFYLTSRYNEDIWDMLKSGTLAAAAVPLSEWQQRGDSTLAAEAPLTVEKGAWPEALYSRSFALPAQSQNPEEAVKWLAFITSEASQREWMQSTGRLPALELLYRSGQLLSYNLPFSTDLLLTDEAAPADKSRGGWAEIMEAAAGLLTGKLDTAGYLAATGEADASE</sequence>
<dbReference type="Gene3D" id="3.40.190.10">
    <property type="entry name" value="Periplasmic binding protein-like II"/>
    <property type="match status" value="2"/>
</dbReference>
<dbReference type="GO" id="GO:0042956">
    <property type="term" value="P:maltodextrin transmembrane transport"/>
    <property type="evidence" value="ECO:0007669"/>
    <property type="project" value="TreeGrafter"/>
</dbReference>
<reference evidence="4 5" key="1">
    <citation type="submission" date="2017-06" db="EMBL/GenBank/DDBJ databases">
        <title>Complete genome sequence of Paenibacillus donghaensis KCTC 13049T isolated from East Sea sediment, South Korea.</title>
        <authorList>
            <person name="Jung B.K."/>
            <person name="Hong S.-J."/>
            <person name="Shin J.-H."/>
        </authorList>
    </citation>
    <scope>NUCLEOTIDE SEQUENCE [LARGE SCALE GENOMIC DNA]</scope>
    <source>
        <strain evidence="4 5">KCTC 13049</strain>
    </source>
</reference>
<dbReference type="EMBL" id="CP021780">
    <property type="protein sequence ID" value="ASA23573.1"/>
    <property type="molecule type" value="Genomic_DNA"/>
</dbReference>
<keyword evidence="3" id="KW-0732">Signal</keyword>
<evidence type="ECO:0000256" key="2">
    <source>
        <dbReference type="ARBA" id="ARBA00022448"/>
    </source>
</evidence>
<evidence type="ECO:0000313" key="5">
    <source>
        <dbReference type="Proteomes" id="UP000249890"/>
    </source>
</evidence>
<keyword evidence="5" id="KW-1185">Reference proteome</keyword>
<dbReference type="GO" id="GO:0055052">
    <property type="term" value="C:ATP-binding cassette (ABC) transporter complex, substrate-binding subunit-containing"/>
    <property type="evidence" value="ECO:0007669"/>
    <property type="project" value="TreeGrafter"/>
</dbReference>
<evidence type="ECO:0000256" key="3">
    <source>
        <dbReference type="ARBA" id="ARBA00022729"/>
    </source>
</evidence>
<dbReference type="SUPFAM" id="SSF53850">
    <property type="entry name" value="Periplasmic binding protein-like II"/>
    <property type="match status" value="1"/>
</dbReference>
<dbReference type="RefSeq" id="WP_087917561.1">
    <property type="nucleotide sequence ID" value="NZ_CP021780.1"/>
</dbReference>
<dbReference type="PANTHER" id="PTHR30061">
    <property type="entry name" value="MALTOSE-BINDING PERIPLASMIC PROTEIN"/>
    <property type="match status" value="1"/>
</dbReference>
<evidence type="ECO:0008006" key="6">
    <source>
        <dbReference type="Google" id="ProtNLM"/>
    </source>
</evidence>
<dbReference type="GO" id="GO:1901982">
    <property type="term" value="F:maltose binding"/>
    <property type="evidence" value="ECO:0007669"/>
    <property type="project" value="TreeGrafter"/>
</dbReference>
<dbReference type="Proteomes" id="UP000249890">
    <property type="component" value="Chromosome"/>
</dbReference>
<comment type="similarity">
    <text evidence="1">Belongs to the bacterial solute-binding protein 1 family.</text>
</comment>
<dbReference type="GO" id="GO:0015768">
    <property type="term" value="P:maltose transport"/>
    <property type="evidence" value="ECO:0007669"/>
    <property type="project" value="TreeGrafter"/>
</dbReference>
<keyword evidence="2" id="KW-0813">Transport</keyword>
<dbReference type="OrthoDB" id="2585476at2"/>
<dbReference type="Pfam" id="PF13416">
    <property type="entry name" value="SBP_bac_8"/>
    <property type="match status" value="1"/>
</dbReference>
<dbReference type="PANTHER" id="PTHR30061:SF50">
    <property type="entry name" value="MALTOSE_MALTODEXTRIN-BINDING PERIPLASMIC PROTEIN"/>
    <property type="match status" value="1"/>
</dbReference>
<protein>
    <recommendedName>
        <fullName evidence="6">ABC transporter substrate-binding protein</fullName>
    </recommendedName>
</protein>
<dbReference type="KEGG" id="pdh:B9T62_23925"/>
<accession>A0A2Z2KJX4</accession>
<organism evidence="4 5">
    <name type="scientific">Paenibacillus donghaensis</name>
    <dbReference type="NCBI Taxonomy" id="414771"/>
    <lineage>
        <taxon>Bacteria</taxon>
        <taxon>Bacillati</taxon>
        <taxon>Bacillota</taxon>
        <taxon>Bacilli</taxon>
        <taxon>Bacillales</taxon>
        <taxon>Paenibacillaceae</taxon>
        <taxon>Paenibacillus</taxon>
    </lineage>
</organism>
<dbReference type="InterPro" id="IPR006059">
    <property type="entry name" value="SBP"/>
</dbReference>
<name>A0A2Z2KJX4_9BACL</name>
<proteinExistence type="inferred from homology"/>
<evidence type="ECO:0000313" key="4">
    <source>
        <dbReference type="EMBL" id="ASA23573.1"/>
    </source>
</evidence>
<evidence type="ECO:0000256" key="1">
    <source>
        <dbReference type="ARBA" id="ARBA00008520"/>
    </source>
</evidence>